<organism evidence="1 2">
    <name type="scientific">Helianthus annuus</name>
    <name type="common">Common sunflower</name>
    <dbReference type="NCBI Taxonomy" id="4232"/>
    <lineage>
        <taxon>Eukaryota</taxon>
        <taxon>Viridiplantae</taxon>
        <taxon>Streptophyta</taxon>
        <taxon>Embryophyta</taxon>
        <taxon>Tracheophyta</taxon>
        <taxon>Spermatophyta</taxon>
        <taxon>Magnoliopsida</taxon>
        <taxon>eudicotyledons</taxon>
        <taxon>Gunneridae</taxon>
        <taxon>Pentapetalae</taxon>
        <taxon>asterids</taxon>
        <taxon>campanulids</taxon>
        <taxon>Asterales</taxon>
        <taxon>Asteraceae</taxon>
        <taxon>Asteroideae</taxon>
        <taxon>Heliantheae alliance</taxon>
        <taxon>Heliantheae</taxon>
        <taxon>Helianthus</taxon>
    </lineage>
</organism>
<sequence>MPLGSLRLCDMIYVYGYSYNVCYRIEIRSTEILNMTHRITECDAPNMII</sequence>
<evidence type="ECO:0000313" key="2">
    <source>
        <dbReference type="Proteomes" id="UP000215914"/>
    </source>
</evidence>
<protein>
    <submittedName>
        <fullName evidence="1">Uncharacterized protein</fullName>
    </submittedName>
</protein>
<name>A0A9K3GWD0_HELAN</name>
<keyword evidence="2" id="KW-1185">Reference proteome</keyword>
<dbReference type="Proteomes" id="UP000215914">
    <property type="component" value="Unassembled WGS sequence"/>
</dbReference>
<dbReference type="Gramene" id="mRNA:HanXRQr2_Chr17g0827391">
    <property type="protein sequence ID" value="CDS:HanXRQr2_Chr17g0827391.1"/>
    <property type="gene ID" value="HanXRQr2_Chr17g0827391"/>
</dbReference>
<proteinExistence type="predicted"/>
<comment type="caution">
    <text evidence="1">The sequence shown here is derived from an EMBL/GenBank/DDBJ whole genome shotgun (WGS) entry which is preliminary data.</text>
</comment>
<accession>A0A9K3GWD0</accession>
<dbReference type="AlphaFoldDB" id="A0A9K3GWD0"/>
<dbReference type="EMBL" id="MNCJ02000332">
    <property type="protein sequence ID" value="KAF5757498.1"/>
    <property type="molecule type" value="Genomic_DNA"/>
</dbReference>
<reference evidence="1" key="2">
    <citation type="submission" date="2020-06" db="EMBL/GenBank/DDBJ databases">
        <title>Helianthus annuus Genome sequencing and assembly Release 2.</title>
        <authorList>
            <person name="Gouzy J."/>
            <person name="Langlade N."/>
            <person name="Munos S."/>
        </authorList>
    </citation>
    <scope>NUCLEOTIDE SEQUENCE</scope>
    <source>
        <tissue evidence="1">Leaves</tissue>
    </source>
</reference>
<evidence type="ECO:0000313" key="1">
    <source>
        <dbReference type="EMBL" id="KAF5757498.1"/>
    </source>
</evidence>
<gene>
    <name evidence="1" type="ORF">HanXRQr2_Chr17g0827391</name>
</gene>
<reference evidence="1" key="1">
    <citation type="journal article" date="2017" name="Nature">
        <title>The sunflower genome provides insights into oil metabolism, flowering and Asterid evolution.</title>
        <authorList>
            <person name="Badouin H."/>
            <person name="Gouzy J."/>
            <person name="Grassa C.J."/>
            <person name="Murat F."/>
            <person name="Staton S.E."/>
            <person name="Cottret L."/>
            <person name="Lelandais-Briere C."/>
            <person name="Owens G.L."/>
            <person name="Carrere S."/>
            <person name="Mayjonade B."/>
            <person name="Legrand L."/>
            <person name="Gill N."/>
            <person name="Kane N.C."/>
            <person name="Bowers J.E."/>
            <person name="Hubner S."/>
            <person name="Bellec A."/>
            <person name="Berard A."/>
            <person name="Berges H."/>
            <person name="Blanchet N."/>
            <person name="Boniface M.C."/>
            <person name="Brunel D."/>
            <person name="Catrice O."/>
            <person name="Chaidir N."/>
            <person name="Claudel C."/>
            <person name="Donnadieu C."/>
            <person name="Faraut T."/>
            <person name="Fievet G."/>
            <person name="Helmstetter N."/>
            <person name="King M."/>
            <person name="Knapp S.J."/>
            <person name="Lai Z."/>
            <person name="Le Paslier M.C."/>
            <person name="Lippi Y."/>
            <person name="Lorenzon L."/>
            <person name="Mandel J.R."/>
            <person name="Marage G."/>
            <person name="Marchand G."/>
            <person name="Marquand E."/>
            <person name="Bret-Mestries E."/>
            <person name="Morien E."/>
            <person name="Nambeesan S."/>
            <person name="Nguyen T."/>
            <person name="Pegot-Espagnet P."/>
            <person name="Pouilly N."/>
            <person name="Raftis F."/>
            <person name="Sallet E."/>
            <person name="Schiex T."/>
            <person name="Thomas J."/>
            <person name="Vandecasteele C."/>
            <person name="Vares D."/>
            <person name="Vear F."/>
            <person name="Vautrin S."/>
            <person name="Crespi M."/>
            <person name="Mangin B."/>
            <person name="Burke J.M."/>
            <person name="Salse J."/>
            <person name="Munos S."/>
            <person name="Vincourt P."/>
            <person name="Rieseberg L.H."/>
            <person name="Langlade N.B."/>
        </authorList>
    </citation>
    <scope>NUCLEOTIDE SEQUENCE</scope>
    <source>
        <tissue evidence="1">Leaves</tissue>
    </source>
</reference>